<dbReference type="EMBL" id="BOPB01000031">
    <property type="protein sequence ID" value="GIJ24242.1"/>
    <property type="molecule type" value="Genomic_DNA"/>
</dbReference>
<proteinExistence type="predicted"/>
<comment type="caution">
    <text evidence="2">The sequence shown here is derived from an EMBL/GenBank/DDBJ whole genome shotgun (WGS) entry which is preliminary data.</text>
</comment>
<feature type="domain" description="N-acetyltransferase" evidence="1">
    <location>
        <begin position="66"/>
        <end position="207"/>
    </location>
</feature>
<dbReference type="InterPro" id="IPR016181">
    <property type="entry name" value="Acyl_CoA_acyltransferase"/>
</dbReference>
<dbReference type="CDD" id="cd04301">
    <property type="entry name" value="NAT_SF"/>
    <property type="match status" value="1"/>
</dbReference>
<evidence type="ECO:0000259" key="1">
    <source>
        <dbReference type="PROSITE" id="PS51186"/>
    </source>
</evidence>
<organism evidence="2 3">
    <name type="scientific">Micromonospora lutea</name>
    <dbReference type="NCBI Taxonomy" id="419825"/>
    <lineage>
        <taxon>Bacteria</taxon>
        <taxon>Bacillati</taxon>
        <taxon>Actinomycetota</taxon>
        <taxon>Actinomycetes</taxon>
        <taxon>Micromonosporales</taxon>
        <taxon>Micromonosporaceae</taxon>
        <taxon>Micromonospora</taxon>
    </lineage>
</organism>
<dbReference type="InterPro" id="IPR000182">
    <property type="entry name" value="GNAT_dom"/>
</dbReference>
<accession>A0ABQ4J2B4</accession>
<dbReference type="Proteomes" id="UP000643165">
    <property type="component" value="Unassembled WGS sequence"/>
</dbReference>
<reference evidence="2 3" key="1">
    <citation type="submission" date="2021-01" db="EMBL/GenBank/DDBJ databases">
        <title>Whole genome shotgun sequence of Verrucosispora lutea NBRC 106530.</title>
        <authorList>
            <person name="Komaki H."/>
            <person name="Tamura T."/>
        </authorList>
    </citation>
    <scope>NUCLEOTIDE SEQUENCE [LARGE SCALE GENOMIC DNA]</scope>
    <source>
        <strain evidence="2 3">NBRC 106530</strain>
    </source>
</reference>
<gene>
    <name evidence="2" type="ORF">Vlu01_48660</name>
</gene>
<name>A0ABQ4J2B4_9ACTN</name>
<dbReference type="Gene3D" id="3.40.630.30">
    <property type="match status" value="1"/>
</dbReference>
<sequence>MHVELLPIGLFPSLGVRFVRRWQRAFVDSRHGVGLVVIDTAAPQDDEVVGFVLGTSDHAAHTTELAQDRRATAALAIGGLLALLVRPRVAVRALRTRIRPWTRRALRLRRTAGAAARTGPLLSPQVAVMTALAVRPDWRKSGIGVLLVTRFVELVREAGATSAEAQTSIGPQGAVGFYERLGWTAGTQRHTPGGDCVRTYHLALGARPAP</sequence>
<dbReference type="SUPFAM" id="SSF55729">
    <property type="entry name" value="Acyl-CoA N-acyltransferases (Nat)"/>
    <property type="match status" value="1"/>
</dbReference>
<dbReference type="PROSITE" id="PS51186">
    <property type="entry name" value="GNAT"/>
    <property type="match status" value="1"/>
</dbReference>
<evidence type="ECO:0000313" key="3">
    <source>
        <dbReference type="Proteomes" id="UP000643165"/>
    </source>
</evidence>
<keyword evidence="3" id="KW-1185">Reference proteome</keyword>
<protein>
    <recommendedName>
        <fullName evidence="1">N-acetyltransferase domain-containing protein</fullName>
    </recommendedName>
</protein>
<dbReference type="Pfam" id="PF00583">
    <property type="entry name" value="Acetyltransf_1"/>
    <property type="match status" value="1"/>
</dbReference>
<evidence type="ECO:0000313" key="2">
    <source>
        <dbReference type="EMBL" id="GIJ24242.1"/>
    </source>
</evidence>